<comment type="caution">
    <text evidence="8">The sequence shown here is derived from an EMBL/GenBank/DDBJ whole genome shotgun (WGS) entry which is preliminary data.</text>
</comment>
<organism evidence="8 9">
    <name type="scientific">Colletotrichum paranaense</name>
    <dbReference type="NCBI Taxonomy" id="1914294"/>
    <lineage>
        <taxon>Eukaryota</taxon>
        <taxon>Fungi</taxon>
        <taxon>Dikarya</taxon>
        <taxon>Ascomycota</taxon>
        <taxon>Pezizomycotina</taxon>
        <taxon>Sordariomycetes</taxon>
        <taxon>Hypocreomycetidae</taxon>
        <taxon>Glomerellales</taxon>
        <taxon>Glomerellaceae</taxon>
        <taxon>Colletotrichum</taxon>
        <taxon>Colletotrichum acutatum species complex</taxon>
    </lineage>
</organism>
<gene>
    <name evidence="8" type="ORF">CPAR01_13354</name>
</gene>
<proteinExistence type="inferred from homology"/>
<comment type="subcellular location">
    <subcellularLocation>
        <location evidence="1">Membrane</location>
        <topology evidence="1">Multi-pass membrane protein</topology>
    </subcellularLocation>
</comment>
<evidence type="ECO:0000256" key="7">
    <source>
        <dbReference type="SAM" id="Phobius"/>
    </source>
</evidence>
<feature type="transmembrane region" description="Helical" evidence="7">
    <location>
        <begin position="308"/>
        <end position="331"/>
    </location>
</feature>
<evidence type="ECO:0000313" key="9">
    <source>
        <dbReference type="Proteomes" id="UP001241169"/>
    </source>
</evidence>
<feature type="transmembrane region" description="Helical" evidence="7">
    <location>
        <begin position="218"/>
        <end position="240"/>
    </location>
</feature>
<dbReference type="EMBL" id="MOPA01000012">
    <property type="protein sequence ID" value="KAK1526826.1"/>
    <property type="molecule type" value="Genomic_DNA"/>
</dbReference>
<dbReference type="Proteomes" id="UP001241169">
    <property type="component" value="Unassembled WGS sequence"/>
</dbReference>
<feature type="transmembrane region" description="Helical" evidence="7">
    <location>
        <begin position="164"/>
        <end position="187"/>
    </location>
</feature>
<dbReference type="PANTHER" id="PTHR42038">
    <property type="match status" value="1"/>
</dbReference>
<reference evidence="8 9" key="1">
    <citation type="submission" date="2016-10" db="EMBL/GenBank/DDBJ databases">
        <title>The genome sequence of Colletotrichum fioriniae PJ7.</title>
        <authorList>
            <person name="Baroncelli R."/>
        </authorList>
    </citation>
    <scope>NUCLEOTIDE SEQUENCE [LARGE SCALE GENOMIC DNA]</scope>
    <source>
        <strain evidence="8 9">IMI 384185</strain>
    </source>
</reference>
<keyword evidence="4 7" id="KW-0812">Transmembrane</keyword>
<dbReference type="InterPro" id="IPR039020">
    <property type="entry name" value="PaxB-like"/>
</dbReference>
<dbReference type="RefSeq" id="XP_060344001.1">
    <property type="nucleotide sequence ID" value="XM_060497608.1"/>
</dbReference>
<feature type="transmembrane region" description="Helical" evidence="7">
    <location>
        <begin position="281"/>
        <end position="302"/>
    </location>
</feature>
<feature type="transmembrane region" description="Helical" evidence="7">
    <location>
        <begin position="108"/>
        <end position="128"/>
    </location>
</feature>
<evidence type="ECO:0000256" key="2">
    <source>
        <dbReference type="ARBA" id="ARBA00005179"/>
    </source>
</evidence>
<sequence length="365" mass="40210">MVLVHSAYRVSLAFRQTYFFIAYYGLISPPNPYPITICNDHHQSEGTQIGASEQITTFKMGLTDTPSPHVPSWVVPASGALLITGAIFWDMCYVLMSIRSHRTKSYGIPLFALALNLSWELIYAARVAEHPLERLGFLVWLLLDVPLVYTTLKNAKHEWRHAPLVAKNIGAILAIMVALGCAANYAVADWWLSAPGTGHGDKSGKWWAGREGFDCTELAFWTAGLAQFALGTGCLAMLLVRGHSGGASYAICQDKHPLHSVRGGFGSYEHTSYADHLFERLCRALGTLTGWIGSTGLLWWYWPEAHGFFVNLMGIFLMTTCLACDTAYPFILAGVRRSEQVLPDGRLVSGISVKKSAAPITKKRL</sequence>
<evidence type="ECO:0000256" key="1">
    <source>
        <dbReference type="ARBA" id="ARBA00004141"/>
    </source>
</evidence>
<evidence type="ECO:0000256" key="5">
    <source>
        <dbReference type="ARBA" id="ARBA00022989"/>
    </source>
</evidence>
<comment type="pathway">
    <text evidence="2">Secondary metabolite biosynthesis.</text>
</comment>
<feature type="transmembrane region" description="Helical" evidence="7">
    <location>
        <begin position="73"/>
        <end position="96"/>
    </location>
</feature>
<dbReference type="GeneID" id="85381507"/>
<keyword evidence="5 7" id="KW-1133">Transmembrane helix</keyword>
<evidence type="ECO:0008006" key="10">
    <source>
        <dbReference type="Google" id="ProtNLM"/>
    </source>
</evidence>
<comment type="similarity">
    <text evidence="3">Belongs to the paxB family.</text>
</comment>
<dbReference type="Pfam" id="PF25129">
    <property type="entry name" value="Pyr4-TMTC"/>
    <property type="match status" value="2"/>
</dbReference>
<name>A0ABQ9S5U0_9PEZI</name>
<keyword evidence="6 7" id="KW-0472">Membrane</keyword>
<protein>
    <recommendedName>
        <fullName evidence="10">Integral membrane protein</fullName>
    </recommendedName>
</protein>
<evidence type="ECO:0000256" key="3">
    <source>
        <dbReference type="ARBA" id="ARBA00006757"/>
    </source>
</evidence>
<keyword evidence="9" id="KW-1185">Reference proteome</keyword>
<accession>A0ABQ9S5U0</accession>
<feature type="transmembrane region" description="Helical" evidence="7">
    <location>
        <begin position="134"/>
        <end position="152"/>
    </location>
</feature>
<evidence type="ECO:0000256" key="6">
    <source>
        <dbReference type="ARBA" id="ARBA00023136"/>
    </source>
</evidence>
<dbReference type="PANTHER" id="PTHR42038:SF2">
    <property type="entry name" value="TERPENE CYCLASE AUSL"/>
    <property type="match status" value="1"/>
</dbReference>
<evidence type="ECO:0000256" key="4">
    <source>
        <dbReference type="ARBA" id="ARBA00022692"/>
    </source>
</evidence>
<evidence type="ECO:0000313" key="8">
    <source>
        <dbReference type="EMBL" id="KAK1526826.1"/>
    </source>
</evidence>